<accession>C5M1I3</accession>
<gene>
    <name evidence="3" type="ORF">Pmar_PMAR009918</name>
</gene>
<keyword evidence="2" id="KW-1133">Transmembrane helix</keyword>
<name>C5M1I3_PERM5</name>
<protein>
    <submittedName>
        <fullName evidence="3">Uncharacterized protein</fullName>
    </submittedName>
</protein>
<feature type="compositionally biased region" description="Polar residues" evidence="1">
    <location>
        <begin position="1"/>
        <end position="16"/>
    </location>
</feature>
<dbReference type="EMBL" id="GG687449">
    <property type="protein sequence ID" value="EEQ97159.1"/>
    <property type="molecule type" value="Genomic_DNA"/>
</dbReference>
<keyword evidence="4" id="KW-1185">Reference proteome</keyword>
<dbReference type="AlphaFoldDB" id="C5M1I3"/>
<evidence type="ECO:0000256" key="1">
    <source>
        <dbReference type="SAM" id="MobiDB-lite"/>
    </source>
</evidence>
<feature type="transmembrane region" description="Helical" evidence="2">
    <location>
        <begin position="51"/>
        <end position="74"/>
    </location>
</feature>
<feature type="region of interest" description="Disordered" evidence="1">
    <location>
        <begin position="1"/>
        <end position="33"/>
    </location>
</feature>
<organism evidence="4">
    <name type="scientific">Perkinsus marinus (strain ATCC 50983 / TXsc)</name>
    <dbReference type="NCBI Taxonomy" id="423536"/>
    <lineage>
        <taxon>Eukaryota</taxon>
        <taxon>Sar</taxon>
        <taxon>Alveolata</taxon>
        <taxon>Perkinsozoa</taxon>
        <taxon>Perkinsea</taxon>
        <taxon>Perkinsida</taxon>
        <taxon>Perkinsidae</taxon>
        <taxon>Perkinsus</taxon>
    </lineage>
</organism>
<evidence type="ECO:0000313" key="3">
    <source>
        <dbReference type="EMBL" id="EEQ97159.1"/>
    </source>
</evidence>
<keyword evidence="2" id="KW-0812">Transmembrane</keyword>
<feature type="transmembrane region" description="Helical" evidence="2">
    <location>
        <begin position="232"/>
        <end position="255"/>
    </location>
</feature>
<dbReference type="Proteomes" id="UP000007800">
    <property type="component" value="Unassembled WGS sequence"/>
</dbReference>
<dbReference type="GeneID" id="9053504"/>
<dbReference type="RefSeq" id="XP_002764442.1">
    <property type="nucleotide sequence ID" value="XM_002764396.1"/>
</dbReference>
<evidence type="ECO:0000313" key="4">
    <source>
        <dbReference type="Proteomes" id="UP000007800"/>
    </source>
</evidence>
<feature type="non-terminal residue" evidence="3">
    <location>
        <position position="263"/>
    </location>
</feature>
<proteinExistence type="predicted"/>
<sequence>MNTSARNTQEDFTNQGAVVDDGASPSTSSSLEAPEPHYVVPKVKAPSVCPIFGRLTFLTVVLVCCLIVAAVWFCHGYSWVYDKTTKIWPIYECPSLQSSFHFKEKDLWGPTCSMSIKYDFLLADRMKRNGITVPYGTPPEEALERCILPHDDEGYITCFSVNSCDYMCREADTNGRCPAGKTLNKDKTDMDNNVQCNVWLAAQTFTDQLACYKLEVAAYCGRTFKVTPSNILAVRGLIVATVVMLVFWIIAEFVLRSVDKGLR</sequence>
<reference evidence="3 4" key="1">
    <citation type="submission" date="2008-07" db="EMBL/GenBank/DDBJ databases">
        <authorList>
            <person name="El-Sayed N."/>
            <person name="Caler E."/>
            <person name="Inman J."/>
            <person name="Amedeo P."/>
            <person name="Hass B."/>
            <person name="Wortman J."/>
        </authorList>
    </citation>
    <scope>NUCLEOTIDE SEQUENCE [LARGE SCALE GENOMIC DNA]</scope>
    <source>
        <strain evidence="4">ATCC 50983 / TXsc</strain>
    </source>
</reference>
<keyword evidence="2" id="KW-0472">Membrane</keyword>
<evidence type="ECO:0000256" key="2">
    <source>
        <dbReference type="SAM" id="Phobius"/>
    </source>
</evidence>
<dbReference type="InParanoid" id="C5M1I3"/>